<protein>
    <submittedName>
        <fullName evidence="2">Uncharacterized protein</fullName>
    </submittedName>
</protein>
<sequence>MPAAAIRATGYHIFRSPRLPKRRHSSTNTKFPSMIMGMICHSGPIPNSLAKSGETIATVAPELSPQVITLTIKIRLTAEPVTNWFPRPAVAACTTTKSATKIAVRVIQRRVFLFLSMGIPPIMCLLFCTKYTILPTGGMLHVQRKFVGSAFGCYDARTVVPGDDGKTDEVAFAVYRTDGKEI</sequence>
<dbReference type="EMBL" id="VSSQ01068739">
    <property type="protein sequence ID" value="MPN20881.1"/>
    <property type="molecule type" value="Genomic_DNA"/>
</dbReference>
<comment type="caution">
    <text evidence="2">The sequence shown here is derived from an EMBL/GenBank/DDBJ whole genome shotgun (WGS) entry which is preliminary data.</text>
</comment>
<name>A0A645G228_9ZZZZ</name>
<organism evidence="2">
    <name type="scientific">bioreactor metagenome</name>
    <dbReference type="NCBI Taxonomy" id="1076179"/>
    <lineage>
        <taxon>unclassified sequences</taxon>
        <taxon>metagenomes</taxon>
        <taxon>ecological metagenomes</taxon>
    </lineage>
</organism>
<keyword evidence="1" id="KW-0812">Transmembrane</keyword>
<gene>
    <name evidence="2" type="ORF">SDC9_168260</name>
</gene>
<evidence type="ECO:0000256" key="1">
    <source>
        <dbReference type="SAM" id="Phobius"/>
    </source>
</evidence>
<keyword evidence="1" id="KW-1133">Transmembrane helix</keyword>
<accession>A0A645G228</accession>
<keyword evidence="1" id="KW-0472">Membrane</keyword>
<evidence type="ECO:0000313" key="2">
    <source>
        <dbReference type="EMBL" id="MPN20881.1"/>
    </source>
</evidence>
<feature type="transmembrane region" description="Helical" evidence="1">
    <location>
        <begin position="111"/>
        <end position="133"/>
    </location>
</feature>
<dbReference type="AlphaFoldDB" id="A0A645G228"/>
<reference evidence="2" key="1">
    <citation type="submission" date="2019-08" db="EMBL/GenBank/DDBJ databases">
        <authorList>
            <person name="Kucharzyk K."/>
            <person name="Murdoch R.W."/>
            <person name="Higgins S."/>
            <person name="Loffler F."/>
        </authorList>
    </citation>
    <scope>NUCLEOTIDE SEQUENCE</scope>
</reference>
<proteinExistence type="predicted"/>